<evidence type="ECO:0000313" key="3">
    <source>
        <dbReference type="EMBL" id="MFC0270980.1"/>
    </source>
</evidence>
<comment type="caution">
    <text evidence="3">The sequence shown here is derived from an EMBL/GenBank/DDBJ whole genome shotgun (WGS) entry which is preliminary data.</text>
</comment>
<sequence>MFKIGELAKIADVSKRTIDYYTQMGLLHVESTSASNYRLYSVQSIEDIRFIETCKAVNMCLNDIKDRLELKRSGNSEGKEQEMLMKQAEILAKHMKQLEIEINELKPIFDRLNEDSQKMIANQISPQSMALMQSIMILIN</sequence>
<dbReference type="SUPFAM" id="SSF46955">
    <property type="entry name" value="Putative DNA-binding domain"/>
    <property type="match status" value="1"/>
</dbReference>
<dbReference type="EMBL" id="JBHLVO010000003">
    <property type="protein sequence ID" value="MFC0270980.1"/>
    <property type="molecule type" value="Genomic_DNA"/>
</dbReference>
<dbReference type="InterPro" id="IPR000551">
    <property type="entry name" value="MerR-type_HTH_dom"/>
</dbReference>
<reference evidence="3 4" key="1">
    <citation type="submission" date="2024-09" db="EMBL/GenBank/DDBJ databases">
        <authorList>
            <person name="Sun Q."/>
            <person name="Mori K."/>
        </authorList>
    </citation>
    <scope>NUCLEOTIDE SEQUENCE [LARGE SCALE GENOMIC DNA]</scope>
    <source>
        <strain evidence="3 4">CCM 7228</strain>
    </source>
</reference>
<protein>
    <submittedName>
        <fullName evidence="3">MerR family transcriptional regulator</fullName>
    </submittedName>
</protein>
<dbReference type="SMART" id="SM00422">
    <property type="entry name" value="HTH_MERR"/>
    <property type="match status" value="1"/>
</dbReference>
<organism evidence="3 4">
    <name type="scientific">Metabacillus herbersteinensis</name>
    <dbReference type="NCBI Taxonomy" id="283816"/>
    <lineage>
        <taxon>Bacteria</taxon>
        <taxon>Bacillati</taxon>
        <taxon>Bacillota</taxon>
        <taxon>Bacilli</taxon>
        <taxon>Bacillales</taxon>
        <taxon>Bacillaceae</taxon>
        <taxon>Metabacillus</taxon>
    </lineage>
</organism>
<name>A0ABV6GBD4_9BACI</name>
<dbReference type="InterPro" id="IPR009061">
    <property type="entry name" value="DNA-bd_dom_put_sf"/>
</dbReference>
<accession>A0ABV6GBD4</accession>
<keyword evidence="1" id="KW-0238">DNA-binding</keyword>
<dbReference type="Gene3D" id="1.10.1660.10">
    <property type="match status" value="1"/>
</dbReference>
<feature type="domain" description="HTH merR-type" evidence="2">
    <location>
        <begin position="1"/>
        <end position="70"/>
    </location>
</feature>
<dbReference type="PANTHER" id="PTHR30204:SF95">
    <property type="entry name" value="HTH-TYPE TRANSCRIPTIONAL REGULATOR CUER"/>
    <property type="match status" value="1"/>
</dbReference>
<gene>
    <name evidence="3" type="ORF">ACFFIX_05900</name>
</gene>
<dbReference type="PRINTS" id="PR00040">
    <property type="entry name" value="HTHMERR"/>
</dbReference>
<dbReference type="PANTHER" id="PTHR30204">
    <property type="entry name" value="REDOX-CYCLING DRUG-SENSING TRANSCRIPTIONAL ACTIVATOR SOXR"/>
    <property type="match status" value="1"/>
</dbReference>
<evidence type="ECO:0000259" key="2">
    <source>
        <dbReference type="PROSITE" id="PS50937"/>
    </source>
</evidence>
<dbReference type="InterPro" id="IPR047057">
    <property type="entry name" value="MerR_fam"/>
</dbReference>
<dbReference type="Proteomes" id="UP001589854">
    <property type="component" value="Unassembled WGS sequence"/>
</dbReference>
<evidence type="ECO:0000313" key="4">
    <source>
        <dbReference type="Proteomes" id="UP001589854"/>
    </source>
</evidence>
<dbReference type="PROSITE" id="PS50937">
    <property type="entry name" value="HTH_MERR_2"/>
    <property type="match status" value="1"/>
</dbReference>
<evidence type="ECO:0000256" key="1">
    <source>
        <dbReference type="ARBA" id="ARBA00023125"/>
    </source>
</evidence>
<keyword evidence="4" id="KW-1185">Reference proteome</keyword>
<proteinExistence type="predicted"/>
<dbReference type="Pfam" id="PF13411">
    <property type="entry name" value="MerR_1"/>
    <property type="match status" value="1"/>
</dbReference>
<dbReference type="RefSeq" id="WP_378931550.1">
    <property type="nucleotide sequence ID" value="NZ_JBHLVO010000003.1"/>
</dbReference>